<gene>
    <name evidence="2" type="primary">Hypp8723</name>
    <name evidence="2" type="ORF">BLAG_LOCUS10863</name>
</gene>
<evidence type="ECO:0000256" key="1">
    <source>
        <dbReference type="SAM" id="MobiDB-lite"/>
    </source>
</evidence>
<feature type="compositionally biased region" description="Basic and acidic residues" evidence="1">
    <location>
        <begin position="1"/>
        <end position="10"/>
    </location>
</feature>
<dbReference type="SUPFAM" id="SSF53795">
    <property type="entry name" value="PEP carboxykinase-like"/>
    <property type="match status" value="1"/>
</dbReference>
<keyword evidence="3" id="KW-1185">Reference proteome</keyword>
<feature type="region of interest" description="Disordered" evidence="1">
    <location>
        <begin position="1"/>
        <end position="53"/>
    </location>
</feature>
<accession>A0A8J9Z917</accession>
<dbReference type="AlphaFoldDB" id="A0A8J9Z917"/>
<dbReference type="PANTHER" id="PTHR43392:SF2">
    <property type="entry name" value="AAA-TYPE ATPASE FAMILY PROTEIN _ ANKYRIN REPEAT FAMILY PROTEIN"/>
    <property type="match status" value="1"/>
</dbReference>
<name>A0A8J9Z917_BRALA</name>
<dbReference type="InterPro" id="IPR027417">
    <property type="entry name" value="P-loop_NTPase"/>
</dbReference>
<dbReference type="OrthoDB" id="10063076at2759"/>
<evidence type="ECO:0000313" key="3">
    <source>
        <dbReference type="Proteomes" id="UP000838412"/>
    </source>
</evidence>
<protein>
    <submittedName>
        <fullName evidence="2">Hypp8723 protein</fullName>
    </submittedName>
</protein>
<proteinExistence type="predicted"/>
<dbReference type="PANTHER" id="PTHR43392">
    <property type="entry name" value="AAA-TYPE ATPASE FAMILY PROTEIN / ANKYRIN REPEAT FAMILY PROTEIN"/>
    <property type="match status" value="1"/>
</dbReference>
<dbReference type="GO" id="GO:0016887">
    <property type="term" value="F:ATP hydrolysis activity"/>
    <property type="evidence" value="ECO:0007669"/>
    <property type="project" value="TreeGrafter"/>
</dbReference>
<organism evidence="2 3">
    <name type="scientific">Branchiostoma lanceolatum</name>
    <name type="common">Common lancelet</name>
    <name type="synonym">Amphioxus lanceolatum</name>
    <dbReference type="NCBI Taxonomy" id="7740"/>
    <lineage>
        <taxon>Eukaryota</taxon>
        <taxon>Metazoa</taxon>
        <taxon>Chordata</taxon>
        <taxon>Cephalochordata</taxon>
        <taxon>Leptocardii</taxon>
        <taxon>Amphioxiformes</taxon>
        <taxon>Branchiostomatidae</taxon>
        <taxon>Branchiostoma</taxon>
    </lineage>
</organism>
<dbReference type="SUPFAM" id="SSF52540">
    <property type="entry name" value="P-loop containing nucleoside triphosphate hydrolases"/>
    <property type="match status" value="1"/>
</dbReference>
<dbReference type="InterPro" id="IPR050773">
    <property type="entry name" value="CbxX/CfxQ_RuBisCO_ESX"/>
</dbReference>
<dbReference type="Gene3D" id="3.40.50.300">
    <property type="entry name" value="P-loop containing nucleotide triphosphate hydrolases"/>
    <property type="match status" value="1"/>
</dbReference>
<dbReference type="EMBL" id="OV696703">
    <property type="protein sequence ID" value="CAH1249930.1"/>
    <property type="molecule type" value="Genomic_DNA"/>
</dbReference>
<evidence type="ECO:0000313" key="2">
    <source>
        <dbReference type="EMBL" id="CAH1249930.1"/>
    </source>
</evidence>
<reference evidence="2" key="1">
    <citation type="submission" date="2022-01" db="EMBL/GenBank/DDBJ databases">
        <authorList>
            <person name="Braso-Vives M."/>
        </authorList>
    </citation>
    <scope>NUCLEOTIDE SEQUENCE</scope>
</reference>
<dbReference type="Proteomes" id="UP000838412">
    <property type="component" value="Chromosome 18"/>
</dbReference>
<sequence>MKRDIGHSEIEYSDTGSVTSLKESSDKEVPAVVYEKPAKQTKSSKKAACSRQDDSQMIKEHVLETTKEKGLAMSDKMVKVFTDYVAAELYDICYKPIDFVIVQPPHHMVFAGPPGTGKTSTAIALAEIMYKCGLVKDPEIVTVRRDLISSKPCQRDNTSYLTLATTRPQDGRLITATEETADIVKSLEFTQENVEDITGRLDAQQKGQEDLAKEVIDLEMYGRRWNLVFHGIQETKRENCTKKVIDFVSQEMDINTRDENVRGTSSREPT</sequence>